<reference evidence="1" key="1">
    <citation type="submission" date="2020-11" db="EMBL/GenBank/DDBJ databases">
        <authorList>
            <person name="Whitehead M."/>
        </authorList>
    </citation>
    <scope>NUCLEOTIDE SEQUENCE</scope>
    <source>
        <strain evidence="1">EGII</strain>
    </source>
</reference>
<accession>A0A811UQR2</accession>
<organism evidence="1 2">
    <name type="scientific">Ceratitis capitata</name>
    <name type="common">Mediterranean fruit fly</name>
    <name type="synonym">Tephritis capitata</name>
    <dbReference type="NCBI Taxonomy" id="7213"/>
    <lineage>
        <taxon>Eukaryota</taxon>
        <taxon>Metazoa</taxon>
        <taxon>Ecdysozoa</taxon>
        <taxon>Arthropoda</taxon>
        <taxon>Hexapoda</taxon>
        <taxon>Insecta</taxon>
        <taxon>Pterygota</taxon>
        <taxon>Neoptera</taxon>
        <taxon>Endopterygota</taxon>
        <taxon>Diptera</taxon>
        <taxon>Brachycera</taxon>
        <taxon>Muscomorpha</taxon>
        <taxon>Tephritoidea</taxon>
        <taxon>Tephritidae</taxon>
        <taxon>Ceratitis</taxon>
        <taxon>Ceratitis</taxon>
    </lineage>
</organism>
<proteinExistence type="predicted"/>
<dbReference type="EMBL" id="CAJHJT010000023">
    <property type="protein sequence ID" value="CAD7001240.1"/>
    <property type="molecule type" value="Genomic_DNA"/>
</dbReference>
<sequence>RLRNETSDTRCNSSKTVYSDLVEVVGKDEFPCKGILCILVKEVVEKNGFPSHRIFCIIVELVVQKADLPSLPDDELDMKV</sequence>
<comment type="caution">
    <text evidence="1">The sequence shown here is derived from an EMBL/GenBank/DDBJ whole genome shotgun (WGS) entry which is preliminary data.</text>
</comment>
<dbReference type="AlphaFoldDB" id="A0A811UQR2"/>
<feature type="non-terminal residue" evidence="1">
    <location>
        <position position="1"/>
    </location>
</feature>
<name>A0A811UQR2_CERCA</name>
<keyword evidence="2" id="KW-1185">Reference proteome</keyword>
<dbReference type="Proteomes" id="UP000606786">
    <property type="component" value="Unassembled WGS sequence"/>
</dbReference>
<protein>
    <submittedName>
        <fullName evidence="1">(Mediterranean fruit fly) hypothetical protein</fullName>
    </submittedName>
</protein>
<evidence type="ECO:0000313" key="2">
    <source>
        <dbReference type="Proteomes" id="UP000606786"/>
    </source>
</evidence>
<gene>
    <name evidence="1" type="ORF">CCAP1982_LOCUS9738</name>
</gene>
<evidence type="ECO:0000313" key="1">
    <source>
        <dbReference type="EMBL" id="CAD7001240.1"/>
    </source>
</evidence>